<keyword evidence="1" id="KW-1133">Transmembrane helix</keyword>
<gene>
    <name evidence="2" type="ORF">AsAng_0050810</name>
</gene>
<feature type="transmembrane region" description="Helical" evidence="1">
    <location>
        <begin position="12"/>
        <end position="33"/>
    </location>
</feature>
<protein>
    <submittedName>
        <fullName evidence="2">Uncharacterized protein</fullName>
    </submittedName>
</protein>
<dbReference type="EMBL" id="AP026867">
    <property type="protein sequence ID" value="BDS14302.1"/>
    <property type="molecule type" value="Genomic_DNA"/>
</dbReference>
<dbReference type="AlphaFoldDB" id="A0A915YJV8"/>
<evidence type="ECO:0000256" key="1">
    <source>
        <dbReference type="SAM" id="Phobius"/>
    </source>
</evidence>
<reference evidence="2" key="1">
    <citation type="submission" date="2022-09" db="EMBL/GenBank/DDBJ databases">
        <title>Aureispira anguillicida sp. nov., isolated from Leptocephalus of Japanese eel Anguilla japonica.</title>
        <authorList>
            <person name="Yuasa K."/>
            <person name="Mekata T."/>
            <person name="Ikunari K."/>
        </authorList>
    </citation>
    <scope>NUCLEOTIDE SEQUENCE</scope>
    <source>
        <strain evidence="2">EL160426</strain>
    </source>
</reference>
<dbReference type="RefSeq" id="WP_264789522.1">
    <property type="nucleotide sequence ID" value="NZ_AP026867.1"/>
</dbReference>
<keyword evidence="1" id="KW-0472">Membrane</keyword>
<keyword evidence="1" id="KW-0812">Transmembrane</keyword>
<evidence type="ECO:0000313" key="2">
    <source>
        <dbReference type="EMBL" id="BDS14302.1"/>
    </source>
</evidence>
<dbReference type="KEGG" id="aup:AsAng_0050810"/>
<keyword evidence="3" id="KW-1185">Reference proteome</keyword>
<name>A0A915YJV8_9BACT</name>
<evidence type="ECO:0000313" key="3">
    <source>
        <dbReference type="Proteomes" id="UP001060919"/>
    </source>
</evidence>
<dbReference type="Proteomes" id="UP001060919">
    <property type="component" value="Chromosome"/>
</dbReference>
<sequence>MKLEAFSIVESMMALIVIMISFTAGMTIYWSILQGDAFPLRTKAKNTLHTVWLECQQTKRYLDEEITKDGFLIQKKVSPYKGYQAIFQQKEVYQVSLKAFSPKQDLVAEQEHLIVTED</sequence>
<organism evidence="2 3">
    <name type="scientific">Aureispira anguillae</name>
    <dbReference type="NCBI Taxonomy" id="2864201"/>
    <lineage>
        <taxon>Bacteria</taxon>
        <taxon>Pseudomonadati</taxon>
        <taxon>Bacteroidota</taxon>
        <taxon>Saprospiria</taxon>
        <taxon>Saprospirales</taxon>
        <taxon>Saprospiraceae</taxon>
        <taxon>Aureispira</taxon>
    </lineage>
</organism>
<accession>A0A915YJV8</accession>
<proteinExistence type="predicted"/>